<dbReference type="EMBL" id="JAUNZN010000004">
    <property type="protein sequence ID" value="KAK4822087.1"/>
    <property type="molecule type" value="Genomic_DNA"/>
</dbReference>
<sequence>MYQYRLGDNWLESSFPEKDLKVLVDNKFNMSQQDTLAAKANPILGCISKSVASRPGNEEKYGFQTSQSYNQK</sequence>
<reference evidence="2 3" key="1">
    <citation type="journal article" date="2023" name="J. Hered.">
        <title>Chromosome-level genome of the wood stork (Mycteria americana) provides insight into avian chromosome evolution.</title>
        <authorList>
            <person name="Flamio R. Jr."/>
            <person name="Ramstad K.M."/>
        </authorList>
    </citation>
    <scope>NUCLEOTIDE SEQUENCE [LARGE SCALE GENOMIC DNA]</scope>
    <source>
        <strain evidence="2">JAX WOST 10</strain>
    </source>
</reference>
<name>A0AAN7N9N3_MYCAM</name>
<feature type="compositionally biased region" description="Polar residues" evidence="1">
    <location>
        <begin position="63"/>
        <end position="72"/>
    </location>
</feature>
<evidence type="ECO:0000313" key="2">
    <source>
        <dbReference type="EMBL" id="KAK4822087.1"/>
    </source>
</evidence>
<accession>A0AAN7N9N3</accession>
<gene>
    <name evidence="2" type="ORF">QYF61_009724</name>
</gene>
<organism evidence="2 3">
    <name type="scientific">Mycteria americana</name>
    <name type="common">Wood stork</name>
    <dbReference type="NCBI Taxonomy" id="33587"/>
    <lineage>
        <taxon>Eukaryota</taxon>
        <taxon>Metazoa</taxon>
        <taxon>Chordata</taxon>
        <taxon>Craniata</taxon>
        <taxon>Vertebrata</taxon>
        <taxon>Euteleostomi</taxon>
        <taxon>Archelosauria</taxon>
        <taxon>Archosauria</taxon>
        <taxon>Dinosauria</taxon>
        <taxon>Saurischia</taxon>
        <taxon>Theropoda</taxon>
        <taxon>Coelurosauria</taxon>
        <taxon>Aves</taxon>
        <taxon>Neognathae</taxon>
        <taxon>Neoaves</taxon>
        <taxon>Aequornithes</taxon>
        <taxon>Ciconiiformes</taxon>
        <taxon>Ciconiidae</taxon>
        <taxon>Mycteria</taxon>
    </lineage>
</organism>
<evidence type="ECO:0000256" key="1">
    <source>
        <dbReference type="SAM" id="MobiDB-lite"/>
    </source>
</evidence>
<dbReference type="AlphaFoldDB" id="A0AAN7N9N3"/>
<proteinExistence type="predicted"/>
<protein>
    <submittedName>
        <fullName evidence="2">Uncharacterized protein</fullName>
    </submittedName>
</protein>
<keyword evidence="3" id="KW-1185">Reference proteome</keyword>
<evidence type="ECO:0000313" key="3">
    <source>
        <dbReference type="Proteomes" id="UP001333110"/>
    </source>
</evidence>
<dbReference type="Proteomes" id="UP001333110">
    <property type="component" value="Unassembled WGS sequence"/>
</dbReference>
<comment type="caution">
    <text evidence="2">The sequence shown here is derived from an EMBL/GenBank/DDBJ whole genome shotgun (WGS) entry which is preliminary data.</text>
</comment>
<feature type="region of interest" description="Disordered" evidence="1">
    <location>
        <begin position="53"/>
        <end position="72"/>
    </location>
</feature>